<accession>W7Y9Y2</accession>
<dbReference type="AlphaFoldDB" id="W7Y9Y2"/>
<protein>
    <recommendedName>
        <fullName evidence="6">L,D-TPase catalytic domain-containing protein</fullName>
    </recommendedName>
</protein>
<dbReference type="GO" id="GO:0009252">
    <property type="term" value="P:peptidoglycan biosynthetic process"/>
    <property type="evidence" value="ECO:0007669"/>
    <property type="project" value="UniProtKB-UniPathway"/>
</dbReference>
<dbReference type="InterPro" id="IPR005490">
    <property type="entry name" value="LD_TPept_cat_dom"/>
</dbReference>
<comment type="caution">
    <text evidence="7">The sequence shown here is derived from an EMBL/GenBank/DDBJ whole genome shotgun (WGS) entry which is preliminary data.</text>
</comment>
<dbReference type="SUPFAM" id="SSF141523">
    <property type="entry name" value="L,D-transpeptidase catalytic domain-like"/>
    <property type="match status" value="1"/>
</dbReference>
<keyword evidence="2" id="KW-0808">Transferase</keyword>
<dbReference type="Gene3D" id="2.40.440.10">
    <property type="entry name" value="L,D-transpeptidase catalytic domain-like"/>
    <property type="match status" value="1"/>
</dbReference>
<dbReference type="EMBL" id="BAVZ01000004">
    <property type="protein sequence ID" value="GAF07845.1"/>
    <property type="molecule type" value="Genomic_DNA"/>
</dbReference>
<organism evidence="7 8">
    <name type="scientific">Paenibacillus pini JCM 16418</name>
    <dbReference type="NCBI Taxonomy" id="1236976"/>
    <lineage>
        <taxon>Bacteria</taxon>
        <taxon>Bacillati</taxon>
        <taxon>Bacillota</taxon>
        <taxon>Bacilli</taxon>
        <taxon>Bacillales</taxon>
        <taxon>Paenibacillaceae</taxon>
        <taxon>Paenibacillus</taxon>
    </lineage>
</organism>
<keyword evidence="5" id="KW-0961">Cell wall biogenesis/degradation</keyword>
<dbReference type="STRING" id="1236976.JCM16418_1876"/>
<reference evidence="7 8" key="1">
    <citation type="journal article" date="2014" name="Genome Announc.">
        <title>Draft Genome Sequence of Paenibacillus pini JCM 16418T, Isolated from the Rhizosphere of Pine Tree.</title>
        <authorList>
            <person name="Yuki M."/>
            <person name="Oshima K."/>
            <person name="Suda W."/>
            <person name="Oshida Y."/>
            <person name="Kitamura K."/>
            <person name="Iida Y."/>
            <person name="Hattori M."/>
            <person name="Ohkuma M."/>
        </authorList>
    </citation>
    <scope>NUCLEOTIDE SEQUENCE [LARGE SCALE GENOMIC DNA]</scope>
    <source>
        <strain evidence="7 8">JCM 16418</strain>
    </source>
</reference>
<evidence type="ECO:0000256" key="4">
    <source>
        <dbReference type="ARBA" id="ARBA00022984"/>
    </source>
</evidence>
<evidence type="ECO:0000256" key="3">
    <source>
        <dbReference type="ARBA" id="ARBA00022960"/>
    </source>
</evidence>
<comment type="pathway">
    <text evidence="1">Cell wall biogenesis; peptidoglycan biosynthesis.</text>
</comment>
<evidence type="ECO:0000313" key="7">
    <source>
        <dbReference type="EMBL" id="GAF07845.1"/>
    </source>
</evidence>
<keyword evidence="3" id="KW-0133">Cell shape</keyword>
<sequence length="161" mass="17498">MDYNYHIGVSFPTNRDKKGIMKMYNSSGVLVFGPVDALGRGSNATENGNDHTQWKKKYADIPTGEYETTVIAANTPESSYGPHKRVWLNPAISGNAKIAETAGRDEILIHGGNLTTDTSLPWYPLRPTLGCIRLENSNQKKLIDAISALGGGTGYITINNV</sequence>
<dbReference type="Proteomes" id="UP000019364">
    <property type="component" value="Unassembled WGS sequence"/>
</dbReference>
<dbReference type="eggNOG" id="COG1376">
    <property type="taxonomic scope" value="Bacteria"/>
</dbReference>
<feature type="domain" description="L,D-TPase catalytic" evidence="6">
    <location>
        <begin position="37"/>
        <end position="146"/>
    </location>
</feature>
<dbReference type="Pfam" id="PF03734">
    <property type="entry name" value="YkuD"/>
    <property type="match status" value="1"/>
</dbReference>
<dbReference type="RefSeq" id="WP_036647626.1">
    <property type="nucleotide sequence ID" value="NZ_BAVZ01000004.1"/>
</dbReference>
<dbReference type="CDD" id="cd16913">
    <property type="entry name" value="YkuD_like"/>
    <property type="match status" value="1"/>
</dbReference>
<evidence type="ECO:0000313" key="8">
    <source>
        <dbReference type="Proteomes" id="UP000019364"/>
    </source>
</evidence>
<dbReference type="InterPro" id="IPR038063">
    <property type="entry name" value="Transpep_catalytic_dom"/>
</dbReference>
<evidence type="ECO:0000256" key="2">
    <source>
        <dbReference type="ARBA" id="ARBA00022679"/>
    </source>
</evidence>
<dbReference type="UniPathway" id="UPA00219"/>
<gene>
    <name evidence="7" type="ORF">JCM16418_1876</name>
</gene>
<dbReference type="GO" id="GO:0016740">
    <property type="term" value="F:transferase activity"/>
    <property type="evidence" value="ECO:0007669"/>
    <property type="project" value="UniProtKB-KW"/>
</dbReference>
<evidence type="ECO:0000256" key="5">
    <source>
        <dbReference type="ARBA" id="ARBA00023316"/>
    </source>
</evidence>
<keyword evidence="8" id="KW-1185">Reference proteome</keyword>
<dbReference type="OrthoDB" id="1729959at2"/>
<evidence type="ECO:0000259" key="6">
    <source>
        <dbReference type="Pfam" id="PF03734"/>
    </source>
</evidence>
<proteinExistence type="predicted"/>
<evidence type="ECO:0000256" key="1">
    <source>
        <dbReference type="ARBA" id="ARBA00004752"/>
    </source>
</evidence>
<dbReference type="GO" id="GO:0008360">
    <property type="term" value="P:regulation of cell shape"/>
    <property type="evidence" value="ECO:0007669"/>
    <property type="project" value="UniProtKB-KW"/>
</dbReference>
<dbReference type="GO" id="GO:0071555">
    <property type="term" value="P:cell wall organization"/>
    <property type="evidence" value="ECO:0007669"/>
    <property type="project" value="UniProtKB-KW"/>
</dbReference>
<name>W7Y9Y2_9BACL</name>
<keyword evidence="4" id="KW-0573">Peptidoglycan synthesis</keyword>